<dbReference type="InterPro" id="IPR025669">
    <property type="entry name" value="AAA_dom"/>
</dbReference>
<dbReference type="InterPro" id="IPR050445">
    <property type="entry name" value="Bact_polysacc_biosynth/exp"/>
</dbReference>
<dbReference type="SUPFAM" id="SSF52540">
    <property type="entry name" value="P-loop containing nucleoside triphosphate hydrolases"/>
    <property type="match status" value="1"/>
</dbReference>
<dbReference type="InterPro" id="IPR027417">
    <property type="entry name" value="P-loop_NTPase"/>
</dbReference>
<dbReference type="EC" id="2.7.10.2" evidence="2"/>
<name>A0A7V0QT44_UNCAE</name>
<evidence type="ECO:0000256" key="4">
    <source>
        <dbReference type="ARBA" id="ARBA00022741"/>
    </source>
</evidence>
<dbReference type="Proteomes" id="UP000885660">
    <property type="component" value="Unassembled WGS sequence"/>
</dbReference>
<organism evidence="10">
    <name type="scientific">Aerophobetes bacterium</name>
    <dbReference type="NCBI Taxonomy" id="2030807"/>
    <lineage>
        <taxon>Bacteria</taxon>
        <taxon>Candidatus Aerophobota</taxon>
    </lineage>
</organism>
<feature type="non-terminal residue" evidence="10">
    <location>
        <position position="1"/>
    </location>
</feature>
<dbReference type="GO" id="GO:0042802">
    <property type="term" value="F:identical protein binding"/>
    <property type="evidence" value="ECO:0007669"/>
    <property type="project" value="UniProtKB-ARBA"/>
</dbReference>
<evidence type="ECO:0000259" key="9">
    <source>
        <dbReference type="Pfam" id="PF13614"/>
    </source>
</evidence>
<dbReference type="Gene3D" id="3.40.50.300">
    <property type="entry name" value="P-loop containing nucleotide triphosphate hydrolases"/>
    <property type="match status" value="1"/>
</dbReference>
<comment type="catalytic activity">
    <reaction evidence="8">
        <text>L-tyrosyl-[protein] + ATP = O-phospho-L-tyrosyl-[protein] + ADP + H(+)</text>
        <dbReference type="Rhea" id="RHEA:10596"/>
        <dbReference type="Rhea" id="RHEA-COMP:10136"/>
        <dbReference type="Rhea" id="RHEA-COMP:20101"/>
        <dbReference type="ChEBI" id="CHEBI:15378"/>
        <dbReference type="ChEBI" id="CHEBI:30616"/>
        <dbReference type="ChEBI" id="CHEBI:46858"/>
        <dbReference type="ChEBI" id="CHEBI:61978"/>
        <dbReference type="ChEBI" id="CHEBI:456216"/>
        <dbReference type="EC" id="2.7.10.2"/>
    </reaction>
</comment>
<sequence>AKKLLLITSSAPNEGKSVFSVGLAGVMAQAGEKVLLVDVDFRHPNLHEVFGVQRTNGLSNLLAEGGKNMHNYIRKTEIKNLDLLTCGSLPPNSAELLGAKRMEELIQDLSKKYDRIIFDAPPVLAVTDALVLSTKVDGVIIIVRFESTHRKALQRAKETLERVNAKILGAVLNRVTPRGGGYYYYYYYHYGEKS</sequence>
<dbReference type="GO" id="GO:0005886">
    <property type="term" value="C:plasma membrane"/>
    <property type="evidence" value="ECO:0007669"/>
    <property type="project" value="TreeGrafter"/>
</dbReference>
<gene>
    <name evidence="10" type="ORF">ENG47_01525</name>
</gene>
<dbReference type="InterPro" id="IPR005702">
    <property type="entry name" value="Wzc-like_C"/>
</dbReference>
<evidence type="ECO:0000256" key="5">
    <source>
        <dbReference type="ARBA" id="ARBA00022777"/>
    </source>
</evidence>
<dbReference type="FunFam" id="3.40.50.300:FF:000527">
    <property type="entry name" value="Tyrosine-protein kinase etk"/>
    <property type="match status" value="1"/>
</dbReference>
<keyword evidence="3 10" id="KW-0808">Transferase</keyword>
<dbReference type="EMBL" id="DRBC01000093">
    <property type="protein sequence ID" value="HDN84423.1"/>
    <property type="molecule type" value="Genomic_DNA"/>
</dbReference>
<evidence type="ECO:0000256" key="3">
    <source>
        <dbReference type="ARBA" id="ARBA00022679"/>
    </source>
</evidence>
<keyword evidence="4" id="KW-0547">Nucleotide-binding</keyword>
<protein>
    <recommendedName>
        <fullName evidence="2">non-specific protein-tyrosine kinase</fullName>
        <ecNumber evidence="2">2.7.10.2</ecNumber>
    </recommendedName>
</protein>
<evidence type="ECO:0000256" key="7">
    <source>
        <dbReference type="ARBA" id="ARBA00023137"/>
    </source>
</evidence>
<dbReference type="NCBIfam" id="TIGR01007">
    <property type="entry name" value="eps_fam"/>
    <property type="match status" value="1"/>
</dbReference>
<dbReference type="PANTHER" id="PTHR32309">
    <property type="entry name" value="TYROSINE-PROTEIN KINASE"/>
    <property type="match status" value="1"/>
</dbReference>
<dbReference type="PANTHER" id="PTHR32309:SF13">
    <property type="entry name" value="FERRIC ENTEROBACTIN TRANSPORT PROTEIN FEPE"/>
    <property type="match status" value="1"/>
</dbReference>
<accession>A0A7V0QT44</accession>
<evidence type="ECO:0000256" key="1">
    <source>
        <dbReference type="ARBA" id="ARBA00007316"/>
    </source>
</evidence>
<keyword evidence="5" id="KW-0418">Kinase</keyword>
<evidence type="ECO:0000256" key="2">
    <source>
        <dbReference type="ARBA" id="ARBA00011903"/>
    </source>
</evidence>
<evidence type="ECO:0000256" key="8">
    <source>
        <dbReference type="ARBA" id="ARBA00051245"/>
    </source>
</evidence>
<keyword evidence="6" id="KW-0067">ATP-binding</keyword>
<comment type="similarity">
    <text evidence="1">Belongs to the CpsD/CapB family.</text>
</comment>
<proteinExistence type="inferred from homology"/>
<comment type="caution">
    <text evidence="10">The sequence shown here is derived from an EMBL/GenBank/DDBJ whole genome shotgun (WGS) entry which is preliminary data.</text>
</comment>
<dbReference type="GO" id="GO:0005524">
    <property type="term" value="F:ATP binding"/>
    <property type="evidence" value="ECO:0007669"/>
    <property type="project" value="UniProtKB-KW"/>
</dbReference>
<feature type="domain" description="AAA" evidence="9">
    <location>
        <begin position="15"/>
        <end position="166"/>
    </location>
</feature>
<evidence type="ECO:0000313" key="10">
    <source>
        <dbReference type="EMBL" id="HDN84423.1"/>
    </source>
</evidence>
<dbReference type="GO" id="GO:0004715">
    <property type="term" value="F:non-membrane spanning protein tyrosine kinase activity"/>
    <property type="evidence" value="ECO:0007669"/>
    <property type="project" value="UniProtKB-EC"/>
</dbReference>
<keyword evidence="7" id="KW-0829">Tyrosine-protein kinase</keyword>
<dbReference type="Pfam" id="PF13614">
    <property type="entry name" value="AAA_31"/>
    <property type="match status" value="1"/>
</dbReference>
<reference evidence="10" key="1">
    <citation type="journal article" date="2020" name="mSystems">
        <title>Genome- and Community-Level Interaction Insights into Carbon Utilization and Element Cycling Functions of Hydrothermarchaeota in Hydrothermal Sediment.</title>
        <authorList>
            <person name="Zhou Z."/>
            <person name="Liu Y."/>
            <person name="Xu W."/>
            <person name="Pan J."/>
            <person name="Luo Z.H."/>
            <person name="Li M."/>
        </authorList>
    </citation>
    <scope>NUCLEOTIDE SEQUENCE [LARGE SCALE GENOMIC DNA]</scope>
    <source>
        <strain evidence="10">HyVt-219</strain>
    </source>
</reference>
<dbReference type="CDD" id="cd05387">
    <property type="entry name" value="BY-kinase"/>
    <property type="match status" value="1"/>
</dbReference>
<evidence type="ECO:0000256" key="6">
    <source>
        <dbReference type="ARBA" id="ARBA00022840"/>
    </source>
</evidence>
<dbReference type="AlphaFoldDB" id="A0A7V0QT44"/>